<organism evidence="1">
    <name type="scientific">Solanum lycopersicum</name>
    <name type="common">Tomato</name>
    <name type="synonym">Lycopersicon esculentum</name>
    <dbReference type="NCBI Taxonomy" id="4081"/>
    <lineage>
        <taxon>Eukaryota</taxon>
        <taxon>Viridiplantae</taxon>
        <taxon>Streptophyta</taxon>
        <taxon>Embryophyta</taxon>
        <taxon>Tracheophyta</taxon>
        <taxon>Spermatophyta</taxon>
        <taxon>Magnoliopsida</taxon>
        <taxon>eudicotyledons</taxon>
        <taxon>Gunneridae</taxon>
        <taxon>Pentapetalae</taxon>
        <taxon>asterids</taxon>
        <taxon>lamiids</taxon>
        <taxon>Solanales</taxon>
        <taxon>Solanaceae</taxon>
        <taxon>Solanoideae</taxon>
        <taxon>Solaneae</taxon>
        <taxon>Solanum</taxon>
        <taxon>Solanum subgen. Lycopersicon</taxon>
    </lineage>
</organism>
<dbReference type="Gramene" id="Solyc03g095317.1.1">
    <property type="protein sequence ID" value="Solyc03g095317.1.1"/>
    <property type="gene ID" value="Solyc03g095317.1"/>
</dbReference>
<proteinExistence type="predicted"/>
<reference evidence="1" key="2">
    <citation type="submission" date="2019-01" db="UniProtKB">
        <authorList>
            <consortium name="EnsemblPlants"/>
        </authorList>
    </citation>
    <scope>IDENTIFICATION</scope>
    <source>
        <strain evidence="1">cv. Heinz 1706</strain>
    </source>
</reference>
<protein>
    <submittedName>
        <fullName evidence="1">Uncharacterized protein</fullName>
    </submittedName>
</protein>
<name>A0A3Q7FP34_SOLLC</name>
<accession>A0A3Q7FP34</accession>
<dbReference type="EnsemblPlants" id="Solyc03g095317.1.1">
    <property type="protein sequence ID" value="Solyc03g095317.1.1"/>
    <property type="gene ID" value="Solyc03g095317.1"/>
</dbReference>
<evidence type="ECO:0000313" key="2">
    <source>
        <dbReference type="Proteomes" id="UP000004994"/>
    </source>
</evidence>
<keyword evidence="2" id="KW-1185">Reference proteome</keyword>
<sequence>MERKVGLSVFNKNWTIHGLYWGSYKIHQPNVLGDSLKELLAWLSKGLITVNISHTFSLTESNVIAGWRRLAENVEEFINEKSSTKGVAITPRVKLNKPFIENENYKEAITGSKWNQLTEDKPLIDEEHIPMGDWRRKGQNLNLEWWSPMIGRFEWFWIQSIEPFIAVMEF</sequence>
<dbReference type="Proteomes" id="UP000004994">
    <property type="component" value="Chromosome 3"/>
</dbReference>
<dbReference type="STRING" id="4081.A0A3Q7FP34"/>
<evidence type="ECO:0000313" key="1">
    <source>
        <dbReference type="EnsemblPlants" id="Solyc03g095317.1.1"/>
    </source>
</evidence>
<reference evidence="1" key="1">
    <citation type="journal article" date="2012" name="Nature">
        <title>The tomato genome sequence provides insights into fleshy fruit evolution.</title>
        <authorList>
            <consortium name="Tomato Genome Consortium"/>
        </authorList>
    </citation>
    <scope>NUCLEOTIDE SEQUENCE [LARGE SCALE GENOMIC DNA]</scope>
    <source>
        <strain evidence="1">cv. Heinz 1706</strain>
    </source>
</reference>
<dbReference type="AlphaFoldDB" id="A0A3Q7FP34"/>
<dbReference type="InParanoid" id="A0A3Q7FP34"/>